<dbReference type="Proteomes" id="UP000799770">
    <property type="component" value="Unassembled WGS sequence"/>
</dbReference>
<dbReference type="InterPro" id="IPR054212">
    <property type="entry name" value="DUF6919"/>
</dbReference>
<evidence type="ECO:0000313" key="2">
    <source>
        <dbReference type="EMBL" id="KAF2110284.1"/>
    </source>
</evidence>
<keyword evidence="3" id="KW-1185">Reference proteome</keyword>
<evidence type="ECO:0000259" key="1">
    <source>
        <dbReference type="Pfam" id="PF21897"/>
    </source>
</evidence>
<dbReference type="AlphaFoldDB" id="A0A6A5YU59"/>
<evidence type="ECO:0000313" key="3">
    <source>
        <dbReference type="Proteomes" id="UP000799770"/>
    </source>
</evidence>
<proteinExistence type="predicted"/>
<accession>A0A6A5YU59</accession>
<dbReference type="EMBL" id="ML977338">
    <property type="protein sequence ID" value="KAF2110284.1"/>
    <property type="molecule type" value="Genomic_DNA"/>
</dbReference>
<organism evidence="2 3">
    <name type="scientific">Lophiotrema nucula</name>
    <dbReference type="NCBI Taxonomy" id="690887"/>
    <lineage>
        <taxon>Eukaryota</taxon>
        <taxon>Fungi</taxon>
        <taxon>Dikarya</taxon>
        <taxon>Ascomycota</taxon>
        <taxon>Pezizomycotina</taxon>
        <taxon>Dothideomycetes</taxon>
        <taxon>Pleosporomycetidae</taxon>
        <taxon>Pleosporales</taxon>
        <taxon>Lophiotremataceae</taxon>
        <taxon>Lophiotrema</taxon>
    </lineage>
</organism>
<dbReference type="OrthoDB" id="3762808at2759"/>
<reference evidence="2" key="1">
    <citation type="journal article" date="2020" name="Stud. Mycol.">
        <title>101 Dothideomycetes genomes: a test case for predicting lifestyles and emergence of pathogens.</title>
        <authorList>
            <person name="Haridas S."/>
            <person name="Albert R."/>
            <person name="Binder M."/>
            <person name="Bloem J."/>
            <person name="Labutti K."/>
            <person name="Salamov A."/>
            <person name="Andreopoulos B."/>
            <person name="Baker S."/>
            <person name="Barry K."/>
            <person name="Bills G."/>
            <person name="Bluhm B."/>
            <person name="Cannon C."/>
            <person name="Castanera R."/>
            <person name="Culley D."/>
            <person name="Daum C."/>
            <person name="Ezra D."/>
            <person name="Gonzalez J."/>
            <person name="Henrissat B."/>
            <person name="Kuo A."/>
            <person name="Liang C."/>
            <person name="Lipzen A."/>
            <person name="Lutzoni F."/>
            <person name="Magnuson J."/>
            <person name="Mondo S."/>
            <person name="Nolan M."/>
            <person name="Ohm R."/>
            <person name="Pangilinan J."/>
            <person name="Park H.-J."/>
            <person name="Ramirez L."/>
            <person name="Alfaro M."/>
            <person name="Sun H."/>
            <person name="Tritt A."/>
            <person name="Yoshinaga Y."/>
            <person name="Zwiers L.-H."/>
            <person name="Turgeon B."/>
            <person name="Goodwin S."/>
            <person name="Spatafora J."/>
            <person name="Crous P."/>
            <person name="Grigoriev I."/>
        </authorList>
    </citation>
    <scope>NUCLEOTIDE SEQUENCE</scope>
    <source>
        <strain evidence="2">CBS 627.86</strain>
    </source>
</reference>
<gene>
    <name evidence="2" type="ORF">BDV96DRAFT_603885</name>
</gene>
<sequence length="320" mass="37008">MNEVLDPPDYHTRFVKEVKCRWCPTWFATKKDTDRIPACESCQERRSEAEDEWNNAASWEDLLNLNQRYLRNEIFASSSYTMPPDRETMLITPGLLRLHDYGIITIESQPELDYTEQSPWLGGGWHRWVQKPWMMFLIPTEHDLVEKEKVRLLANKLLEDGKLTVSVWSECDTYRHPKKNKGYDETNVAPRRTPLGNDEPLRDAMFHFRTTTVRIHNDDKKDDQANCNVVTRYKHEDSRSDLTDSPWINKTSLPYRNIDALNEPGTSLGCDGKAGDALKNMRPLAFCVAAKEWDAGLDLQKIVEDACIEVGMKPAFARAE</sequence>
<name>A0A6A5YU59_9PLEO</name>
<protein>
    <recommendedName>
        <fullName evidence="1">DUF6919 domain-containing protein</fullName>
    </recommendedName>
</protein>
<dbReference type="Pfam" id="PF21897">
    <property type="entry name" value="DUF6919"/>
    <property type="match status" value="1"/>
</dbReference>
<feature type="domain" description="DUF6919" evidence="1">
    <location>
        <begin position="49"/>
        <end position="114"/>
    </location>
</feature>